<protein>
    <recommendedName>
        <fullName evidence="1">Halobacterial output domain-containing protein</fullName>
    </recommendedName>
</protein>
<evidence type="ECO:0000313" key="3">
    <source>
        <dbReference type="Proteomes" id="UP000199370"/>
    </source>
</evidence>
<dbReference type="OrthoDB" id="218532at2157"/>
<dbReference type="Pfam" id="PF18545">
    <property type="entry name" value="HalOD1"/>
    <property type="match status" value="1"/>
</dbReference>
<dbReference type="EMBL" id="FNIA01000015">
    <property type="protein sequence ID" value="SDN10952.1"/>
    <property type="molecule type" value="Genomic_DNA"/>
</dbReference>
<accession>A0A1G9YPK4</accession>
<keyword evidence="3" id="KW-1185">Reference proteome</keyword>
<dbReference type="AlphaFoldDB" id="A0A1G9YPK4"/>
<sequence>MTIGSTTGGDTGRQQEYETKFEYEGDESVATSIAFAVAQVTEQEAMELEPLGSFVDCEALDALVKSAEPSLSVSFLYEGCRIFVSGNGSVEITRV</sequence>
<feature type="domain" description="Halobacterial output" evidence="1">
    <location>
        <begin position="26"/>
        <end position="93"/>
    </location>
</feature>
<dbReference type="RefSeq" id="WP_175526463.1">
    <property type="nucleotide sequence ID" value="NZ_JBHUJM010000006.1"/>
</dbReference>
<dbReference type="Proteomes" id="UP000199370">
    <property type="component" value="Unassembled WGS sequence"/>
</dbReference>
<name>A0A1G9YPK4_9EURY</name>
<evidence type="ECO:0000259" key="1">
    <source>
        <dbReference type="Pfam" id="PF18545"/>
    </source>
</evidence>
<organism evidence="2 3">
    <name type="scientific">Haloarchaeobius iranensis</name>
    <dbReference type="NCBI Taxonomy" id="996166"/>
    <lineage>
        <taxon>Archaea</taxon>
        <taxon>Methanobacteriati</taxon>
        <taxon>Methanobacteriota</taxon>
        <taxon>Stenosarchaea group</taxon>
        <taxon>Halobacteria</taxon>
        <taxon>Halobacteriales</taxon>
        <taxon>Halorubellaceae</taxon>
        <taxon>Haloarchaeobius</taxon>
    </lineage>
</organism>
<evidence type="ECO:0000313" key="2">
    <source>
        <dbReference type="EMBL" id="SDN10952.1"/>
    </source>
</evidence>
<reference evidence="2 3" key="1">
    <citation type="submission" date="2016-10" db="EMBL/GenBank/DDBJ databases">
        <authorList>
            <person name="de Groot N.N."/>
        </authorList>
    </citation>
    <scope>NUCLEOTIDE SEQUENCE [LARGE SCALE GENOMIC DNA]</scope>
    <source>
        <strain evidence="3">EB21,IBRC-M 10013,KCTC 4048</strain>
    </source>
</reference>
<proteinExistence type="predicted"/>
<gene>
    <name evidence="2" type="ORF">SAMN05192554_11572</name>
</gene>
<dbReference type="InterPro" id="IPR040624">
    <property type="entry name" value="HalOD1"/>
</dbReference>